<sequence length="120" mass="11605">MAAGIRRHTPRVIGASCLVAALAGTMGVIGVTGVTGVDAAPRTAKAAAAPSKAVSGLRCKVVRDAKTGKLVLVDAVTDKPIPDPRLCRGGAAPPNALGEVTAATAGGRDGATTGGPIGGR</sequence>
<accession>A0ABV7SAE7</accession>
<evidence type="ECO:0000256" key="1">
    <source>
        <dbReference type="SAM" id="MobiDB-lite"/>
    </source>
</evidence>
<dbReference type="RefSeq" id="WP_310763210.1">
    <property type="nucleotide sequence ID" value="NZ_JBHRWR010000008.1"/>
</dbReference>
<reference evidence="3" key="1">
    <citation type="journal article" date="2019" name="Int. J. Syst. Evol. Microbiol.">
        <title>The Global Catalogue of Microorganisms (GCM) 10K type strain sequencing project: providing services to taxonomists for standard genome sequencing and annotation.</title>
        <authorList>
            <consortium name="The Broad Institute Genomics Platform"/>
            <consortium name="The Broad Institute Genome Sequencing Center for Infectious Disease"/>
            <person name="Wu L."/>
            <person name="Ma J."/>
        </authorList>
    </citation>
    <scope>NUCLEOTIDE SEQUENCE [LARGE SCALE GENOMIC DNA]</scope>
    <source>
        <strain evidence="3">CGMCC 4.7035</strain>
    </source>
</reference>
<organism evidence="2 3">
    <name type="scientific">Streptomyces yaanensis</name>
    <dbReference type="NCBI Taxonomy" id="1142239"/>
    <lineage>
        <taxon>Bacteria</taxon>
        <taxon>Bacillati</taxon>
        <taxon>Actinomycetota</taxon>
        <taxon>Actinomycetes</taxon>
        <taxon>Kitasatosporales</taxon>
        <taxon>Streptomycetaceae</taxon>
        <taxon>Streptomyces</taxon>
    </lineage>
</organism>
<comment type="caution">
    <text evidence="2">The sequence shown here is derived from an EMBL/GenBank/DDBJ whole genome shotgun (WGS) entry which is preliminary data.</text>
</comment>
<dbReference type="Proteomes" id="UP001595701">
    <property type="component" value="Unassembled WGS sequence"/>
</dbReference>
<keyword evidence="3" id="KW-1185">Reference proteome</keyword>
<evidence type="ECO:0000313" key="2">
    <source>
        <dbReference type="EMBL" id="MFC3573748.1"/>
    </source>
</evidence>
<evidence type="ECO:0000313" key="3">
    <source>
        <dbReference type="Proteomes" id="UP001595701"/>
    </source>
</evidence>
<proteinExistence type="predicted"/>
<name>A0ABV7SAE7_9ACTN</name>
<protein>
    <recommendedName>
        <fullName evidence="4">Secreted protein</fullName>
    </recommendedName>
</protein>
<dbReference type="EMBL" id="JBHRWR010000008">
    <property type="protein sequence ID" value="MFC3573748.1"/>
    <property type="molecule type" value="Genomic_DNA"/>
</dbReference>
<evidence type="ECO:0008006" key="4">
    <source>
        <dbReference type="Google" id="ProtNLM"/>
    </source>
</evidence>
<gene>
    <name evidence="2" type="ORF">ACFOZ0_10785</name>
</gene>
<feature type="compositionally biased region" description="Gly residues" evidence="1">
    <location>
        <begin position="107"/>
        <end position="120"/>
    </location>
</feature>
<feature type="region of interest" description="Disordered" evidence="1">
    <location>
        <begin position="98"/>
        <end position="120"/>
    </location>
</feature>